<dbReference type="EMBL" id="RBKV01000001">
    <property type="protein sequence ID" value="RKR97385.1"/>
    <property type="molecule type" value="Genomic_DNA"/>
</dbReference>
<keyword evidence="1" id="KW-0472">Membrane</keyword>
<keyword evidence="1" id="KW-0812">Transmembrane</keyword>
<keyword evidence="1" id="KW-1133">Transmembrane helix</keyword>
<gene>
    <name evidence="3" type="ORF">DFJ75_4256</name>
</gene>
<evidence type="ECO:0000259" key="2">
    <source>
        <dbReference type="Pfam" id="PF19803"/>
    </source>
</evidence>
<proteinExistence type="predicted"/>
<evidence type="ECO:0000256" key="1">
    <source>
        <dbReference type="SAM" id="Phobius"/>
    </source>
</evidence>
<dbReference type="AlphaFoldDB" id="A0A495K9C2"/>
<dbReference type="Pfam" id="PF19803">
    <property type="entry name" value="DUF6286"/>
    <property type="match status" value="1"/>
</dbReference>
<evidence type="ECO:0000313" key="3">
    <source>
        <dbReference type="EMBL" id="RKR97385.1"/>
    </source>
</evidence>
<dbReference type="OrthoDB" id="5197468at2"/>
<dbReference type="InterPro" id="IPR046253">
    <property type="entry name" value="DUF6286"/>
</dbReference>
<reference evidence="3 4" key="1">
    <citation type="submission" date="2018-10" db="EMBL/GenBank/DDBJ databases">
        <title>Sequencing the genomes of 1000 actinobacteria strains.</title>
        <authorList>
            <person name="Klenk H.-P."/>
        </authorList>
    </citation>
    <scope>NUCLEOTIDE SEQUENCE [LARGE SCALE GENOMIC DNA]</scope>
    <source>
        <strain evidence="3 4">DSM 44343</strain>
    </source>
</reference>
<evidence type="ECO:0000313" key="4">
    <source>
        <dbReference type="Proteomes" id="UP000274762"/>
    </source>
</evidence>
<sequence>MLVVAAIAIHDLLIEIGWVSGRQWSHSAARWVAESSWQQWMWPAAAAAVAVGLGCLWQSLRPRRRKYVQLAGHEALWTRRSDIARRCTSAVTALPGVALAETVVGRRRVKVTVEASGLYDTETVQTAVDEVLSAIDIPLRANIKTVAPRVTEGGRR</sequence>
<feature type="domain" description="DUF6286" evidence="2">
    <location>
        <begin position="50"/>
        <end position="133"/>
    </location>
</feature>
<feature type="transmembrane region" description="Helical" evidence="1">
    <location>
        <begin position="40"/>
        <end position="60"/>
    </location>
</feature>
<comment type="caution">
    <text evidence="3">The sequence shown here is derived from an EMBL/GenBank/DDBJ whole genome shotgun (WGS) entry which is preliminary data.</text>
</comment>
<organism evidence="3 4">
    <name type="scientific">Williamsia marianensis</name>
    <dbReference type="NCBI Taxonomy" id="85044"/>
    <lineage>
        <taxon>Bacteria</taxon>
        <taxon>Bacillati</taxon>
        <taxon>Actinomycetota</taxon>
        <taxon>Actinomycetes</taxon>
        <taxon>Mycobacteriales</taxon>
        <taxon>Nocardiaceae</taxon>
        <taxon>Williamsia</taxon>
    </lineage>
</organism>
<dbReference type="Proteomes" id="UP000274762">
    <property type="component" value="Unassembled WGS sequence"/>
</dbReference>
<accession>A0A495K9C2</accession>
<dbReference type="RefSeq" id="WP_147431434.1">
    <property type="nucleotide sequence ID" value="NZ_CBCRXS010000007.1"/>
</dbReference>
<name>A0A495K9C2_WILMA</name>
<protein>
    <recommendedName>
        <fullName evidence="2">DUF6286 domain-containing protein</fullName>
    </recommendedName>
</protein>